<feature type="region of interest" description="Disordered" evidence="1">
    <location>
        <begin position="1"/>
        <end position="20"/>
    </location>
</feature>
<dbReference type="RefSeq" id="YP_010675470.1">
    <property type="nucleotide sequence ID" value="NC_071004.1"/>
</dbReference>
<proteinExistence type="predicted"/>
<organism evidence="2 3">
    <name type="scientific">Gordonia phage Clawz</name>
    <dbReference type="NCBI Taxonomy" id="2743910"/>
    <lineage>
        <taxon>Viruses</taxon>
        <taxon>Duplodnaviria</taxon>
        <taxon>Heunggongvirae</taxon>
        <taxon>Uroviricota</taxon>
        <taxon>Caudoviricetes</taxon>
        <taxon>Clawzvirus</taxon>
        <taxon>Clawzvirus clawz</taxon>
    </lineage>
</organism>
<dbReference type="EMBL" id="MT498058">
    <property type="protein sequence ID" value="QKY79953.1"/>
    <property type="molecule type" value="Genomic_DNA"/>
</dbReference>
<feature type="compositionally biased region" description="Basic and acidic residues" evidence="1">
    <location>
        <begin position="1"/>
        <end position="10"/>
    </location>
</feature>
<sequence>MTKIAARPEPDWSPGMKTTRNTGKSLIAAAGPVSIGAPGDPTTWKGGTASTESEGWQNDAWTFFNCVGELRYICSWLQNALSRCTLVPSDINPETGQPTGETEDVLVAETIADIAGGPAGQSQLLGRLATFLTVPGEGYIAIIVRDGQEEWHVLSKEEVTKKAGGNEIEVVLDDGEKYVLNDDTDTLARVYRPHPRNAQYADSPIRASLPTLREMVRLGQWVEATAKSRLAGNGIFVVPNEMSLPKSTAPEGERQADPDAPGLPPVMPSEFPEQNIMYDQSAGPSEVMQALIDAGSTAIQHPDTAAALLPLVMQGPGDWLDKMQHITFSTEFTEVVIKLREAATRRLALTVDVPAEILLGTGDMNHWSAWQVEESAIKLHVEPLLTLVCDAITEHILRPLLELKGHPDPQSVMVWYSTTGLTMRPNRSEDAKSAYDRRVIDAETYRKELGYDETNAIEVPKTDDEKFALALQLMEKDSRYAKVVGDLAGIELPAYQPGYTGRQTMPVQDEPDPEQKDKSAPIPDTKEDAERGQDAAGVAAVRTALMASVVRRVELAGKRMRTRGNLSSLDGIPAAETHLQLAPVPMEKALKLCAADDAYDRALCGPIGVTDLAQFSDFARRTAADLIACRRPLSHLESLSVPPGLTRSPVPLKRVK</sequence>
<evidence type="ECO:0000256" key="1">
    <source>
        <dbReference type="SAM" id="MobiDB-lite"/>
    </source>
</evidence>
<accession>A0AAE7F8T4</accession>
<dbReference type="Proteomes" id="UP000821895">
    <property type="component" value="Segment"/>
</dbReference>
<keyword evidence="3" id="KW-1185">Reference proteome</keyword>
<gene>
    <name evidence="2" type="primary">41</name>
    <name evidence="2" type="ORF">SEA_CLAWZ_41</name>
</gene>
<evidence type="ECO:0000313" key="3">
    <source>
        <dbReference type="Proteomes" id="UP000821895"/>
    </source>
</evidence>
<evidence type="ECO:0000313" key="2">
    <source>
        <dbReference type="EMBL" id="QKY79953.1"/>
    </source>
</evidence>
<dbReference type="KEGG" id="vg:77951797"/>
<protein>
    <submittedName>
        <fullName evidence="2">Portal protein</fullName>
    </submittedName>
</protein>
<feature type="region of interest" description="Disordered" evidence="1">
    <location>
        <begin position="498"/>
        <end position="535"/>
    </location>
</feature>
<dbReference type="GeneID" id="77951797"/>
<feature type="region of interest" description="Disordered" evidence="1">
    <location>
        <begin position="31"/>
        <end position="53"/>
    </location>
</feature>
<name>A0AAE7F8T4_9CAUD</name>
<feature type="compositionally biased region" description="Basic and acidic residues" evidence="1">
    <location>
        <begin position="513"/>
        <end position="533"/>
    </location>
</feature>
<reference evidence="2" key="1">
    <citation type="submission" date="2020-05" db="EMBL/GenBank/DDBJ databases">
        <authorList>
            <person name="Conneilly E.M."/>
            <person name="Corace M.L."/>
            <person name="Daly D."/>
            <person name="Dejene M.A."/>
            <person name="Deng Y."/>
            <person name="Kelly J.M."/>
            <person name="Masiello C.S."/>
            <person name="McDonough D."/>
            <person name="Musser E."/>
            <person name="Pecorale A.L."/>
            <person name="Ray R.F."/>
            <person name="Regan I.M."/>
            <person name="Shedd N.A."/>
            <person name="Tatone J.R."/>
            <person name="Tocci C.W."/>
            <person name="Zarate C.M."/>
            <person name="Whitefleet-Smith J.L."/>
            <person name="Garlena R.A."/>
            <person name="Russell D.A."/>
            <person name="Pope W.H."/>
            <person name="Jacobs-Sera D."/>
            <person name="Hatfull G.F."/>
        </authorList>
    </citation>
    <scope>NUCLEOTIDE SEQUENCE</scope>
</reference>